<evidence type="ECO:0000256" key="1">
    <source>
        <dbReference type="SAM" id="MobiDB-lite"/>
    </source>
</evidence>
<feature type="region of interest" description="Disordered" evidence="1">
    <location>
        <begin position="104"/>
        <end position="124"/>
    </location>
</feature>
<organism evidence="3 4">
    <name type="scientific">Streptomyces polygonati</name>
    <dbReference type="NCBI Taxonomy" id="1617087"/>
    <lineage>
        <taxon>Bacteria</taxon>
        <taxon>Bacillati</taxon>
        <taxon>Actinomycetota</taxon>
        <taxon>Actinomycetes</taxon>
        <taxon>Kitasatosporales</taxon>
        <taxon>Streptomycetaceae</taxon>
        <taxon>Streptomyces</taxon>
    </lineage>
</organism>
<gene>
    <name evidence="3" type="ORF">ACFO3J_07115</name>
</gene>
<name>A0ABV8HJB3_9ACTN</name>
<dbReference type="NCBIfam" id="NF041216">
    <property type="entry name" value="CU044_2847_fam"/>
    <property type="match status" value="1"/>
</dbReference>
<accession>A0ABV8HJB3</accession>
<keyword evidence="4" id="KW-1185">Reference proteome</keyword>
<dbReference type="EMBL" id="JBHSBB010000007">
    <property type="protein sequence ID" value="MFC4031243.1"/>
    <property type="molecule type" value="Genomic_DNA"/>
</dbReference>
<evidence type="ECO:0000259" key="2">
    <source>
        <dbReference type="Pfam" id="PF19493"/>
    </source>
</evidence>
<reference evidence="4" key="1">
    <citation type="journal article" date="2019" name="Int. J. Syst. Evol. Microbiol.">
        <title>The Global Catalogue of Microorganisms (GCM) 10K type strain sequencing project: providing services to taxonomists for standard genome sequencing and annotation.</title>
        <authorList>
            <consortium name="The Broad Institute Genomics Platform"/>
            <consortium name="The Broad Institute Genome Sequencing Center for Infectious Disease"/>
            <person name="Wu L."/>
            <person name="Ma J."/>
        </authorList>
    </citation>
    <scope>NUCLEOTIDE SEQUENCE [LARGE SCALE GENOMIC DNA]</scope>
    <source>
        <strain evidence="4">CGMCC 4.7237</strain>
    </source>
</reference>
<comment type="caution">
    <text evidence="3">The sequence shown here is derived from an EMBL/GenBank/DDBJ whole genome shotgun (WGS) entry which is preliminary data.</text>
</comment>
<proteinExistence type="predicted"/>
<feature type="domain" description="Trypsin-co-occurring" evidence="2">
    <location>
        <begin position="7"/>
        <end position="101"/>
    </location>
</feature>
<feature type="compositionally biased region" description="Low complexity" evidence="1">
    <location>
        <begin position="104"/>
        <end position="114"/>
    </location>
</feature>
<protein>
    <submittedName>
        <fullName evidence="3">CU044_2847 family protein</fullName>
    </submittedName>
</protein>
<evidence type="ECO:0000313" key="3">
    <source>
        <dbReference type="EMBL" id="MFC4031243.1"/>
    </source>
</evidence>
<sequence length="124" mass="12666">MSDAVEFRLADGTVVLVAPPGRAGSGAVGLGARLESARQTLREALAPVTAAASEAMDEFRQLAHRPDEVEISFGVVLDGKLGGIIATANASAHLDITLRWHASATPEASSATEPPEAPARPGGD</sequence>
<dbReference type="Pfam" id="PF19493">
    <property type="entry name" value="Trypco1"/>
    <property type="match status" value="1"/>
</dbReference>
<dbReference type="InterPro" id="IPR045794">
    <property type="entry name" value="Trypco1"/>
</dbReference>
<evidence type="ECO:0000313" key="4">
    <source>
        <dbReference type="Proteomes" id="UP001595765"/>
    </source>
</evidence>
<dbReference type="Proteomes" id="UP001595765">
    <property type="component" value="Unassembled WGS sequence"/>
</dbReference>
<dbReference type="RefSeq" id="WP_386427240.1">
    <property type="nucleotide sequence ID" value="NZ_JBHSBB010000007.1"/>
</dbReference>